<comment type="subcellular location">
    <subcellularLocation>
        <location evidence="1">Cell membrane</location>
        <topology evidence="1">Multi-pass membrane protein</topology>
    </subcellularLocation>
</comment>
<evidence type="ECO:0000256" key="8">
    <source>
        <dbReference type="SAM" id="Phobius"/>
    </source>
</evidence>
<gene>
    <name evidence="9" type="ORF">V4C56_07045</name>
</gene>
<protein>
    <submittedName>
        <fullName evidence="9">AzlC family ABC transporter permease</fullName>
    </submittedName>
</protein>
<feature type="transmembrane region" description="Helical" evidence="8">
    <location>
        <begin position="189"/>
        <end position="207"/>
    </location>
</feature>
<evidence type="ECO:0000256" key="2">
    <source>
        <dbReference type="ARBA" id="ARBA00010735"/>
    </source>
</evidence>
<feature type="transmembrane region" description="Helical" evidence="8">
    <location>
        <begin position="157"/>
        <end position="177"/>
    </location>
</feature>
<evidence type="ECO:0000256" key="5">
    <source>
        <dbReference type="ARBA" id="ARBA00022692"/>
    </source>
</evidence>
<evidence type="ECO:0000313" key="9">
    <source>
        <dbReference type="EMBL" id="MEM5339391.1"/>
    </source>
</evidence>
<evidence type="ECO:0000256" key="6">
    <source>
        <dbReference type="ARBA" id="ARBA00022989"/>
    </source>
</evidence>
<reference evidence="9 10" key="1">
    <citation type="submission" date="2024-01" db="EMBL/GenBank/DDBJ databases">
        <title>The diversity of rhizobia nodulating Mimosa spp. in eleven states of Brazil covering several biomes is determined by host plant, location, and edaphic factors.</title>
        <authorList>
            <person name="Rouws L."/>
            <person name="Barauna A."/>
            <person name="Beukes C."/>
            <person name="De Faria S.M."/>
            <person name="Gross E."/>
            <person name="Dos Reis Junior F.B."/>
            <person name="Simon M."/>
            <person name="Maluk M."/>
            <person name="Odee D.W."/>
            <person name="Kenicer G."/>
            <person name="Young J.P.W."/>
            <person name="Reis V.M."/>
            <person name="Zilli J."/>
            <person name="James E.K."/>
        </authorList>
    </citation>
    <scope>NUCLEOTIDE SEQUENCE [LARGE SCALE GENOMIC DNA]</scope>
    <source>
        <strain evidence="9 10">JPY530</strain>
    </source>
</reference>
<evidence type="ECO:0000256" key="7">
    <source>
        <dbReference type="ARBA" id="ARBA00023136"/>
    </source>
</evidence>
<keyword evidence="7 8" id="KW-0472">Membrane</keyword>
<dbReference type="EMBL" id="JAZHGA010000004">
    <property type="protein sequence ID" value="MEM5339391.1"/>
    <property type="molecule type" value="Genomic_DNA"/>
</dbReference>
<feature type="transmembrane region" description="Helical" evidence="8">
    <location>
        <begin position="122"/>
        <end position="145"/>
    </location>
</feature>
<dbReference type="PANTHER" id="PTHR34979">
    <property type="entry name" value="INNER MEMBRANE PROTEIN YGAZ"/>
    <property type="match status" value="1"/>
</dbReference>
<keyword evidence="3" id="KW-0813">Transport</keyword>
<keyword evidence="6 8" id="KW-1133">Transmembrane helix</keyword>
<proteinExistence type="inferred from homology"/>
<dbReference type="RefSeq" id="WP_342958682.1">
    <property type="nucleotide sequence ID" value="NZ_JAZHFZ010000004.1"/>
</dbReference>
<evidence type="ECO:0000256" key="1">
    <source>
        <dbReference type="ARBA" id="ARBA00004651"/>
    </source>
</evidence>
<keyword evidence="5 8" id="KW-0812">Transmembrane</keyword>
<evidence type="ECO:0000256" key="3">
    <source>
        <dbReference type="ARBA" id="ARBA00022448"/>
    </source>
</evidence>
<accession>A0ABU9QX80</accession>
<dbReference type="PANTHER" id="PTHR34979:SF1">
    <property type="entry name" value="INNER MEMBRANE PROTEIN YGAZ"/>
    <property type="match status" value="1"/>
</dbReference>
<keyword evidence="10" id="KW-1185">Reference proteome</keyword>
<comment type="similarity">
    <text evidence="2">Belongs to the AzlC family.</text>
</comment>
<keyword evidence="4" id="KW-1003">Cell membrane</keyword>
<comment type="caution">
    <text evidence="9">The sequence shown here is derived from an EMBL/GenBank/DDBJ whole genome shotgun (WGS) entry which is preliminary data.</text>
</comment>
<organism evidence="9 10">
    <name type="scientific">Paraburkholderia azotifigens</name>
    <dbReference type="NCBI Taxonomy" id="2057004"/>
    <lineage>
        <taxon>Bacteria</taxon>
        <taxon>Pseudomonadati</taxon>
        <taxon>Pseudomonadota</taxon>
        <taxon>Betaproteobacteria</taxon>
        <taxon>Burkholderiales</taxon>
        <taxon>Burkholderiaceae</taxon>
        <taxon>Paraburkholderia</taxon>
    </lineage>
</organism>
<dbReference type="Proteomes" id="UP001481677">
    <property type="component" value="Unassembled WGS sequence"/>
</dbReference>
<evidence type="ECO:0000313" key="10">
    <source>
        <dbReference type="Proteomes" id="UP001481677"/>
    </source>
</evidence>
<name>A0ABU9QX80_9BURK</name>
<feature type="transmembrane region" description="Helical" evidence="8">
    <location>
        <begin position="50"/>
        <end position="73"/>
    </location>
</feature>
<dbReference type="InterPro" id="IPR011606">
    <property type="entry name" value="Brnchd-chn_aa_trnsp_permease"/>
</dbReference>
<evidence type="ECO:0000256" key="4">
    <source>
        <dbReference type="ARBA" id="ARBA00022475"/>
    </source>
</evidence>
<dbReference type="Pfam" id="PF03591">
    <property type="entry name" value="AzlC"/>
    <property type="match status" value="1"/>
</dbReference>
<sequence>MKSTIFRVLPVGLALAPVGFLFGVLAAQAHWSTTGVLLLSSIGFTGSGQFAYLALSQQGIASTGIFAVFLVILSMNLRYIPMSLSASQPLKLSVPWKFVLAHCLADESYPTERGSDSIRSRVIIRIGIFLFWVASTVAGCALAAWLPDSLSRTLSGLTFPVSAILFALSFGNVMQYVLNGTRSGGGAGIRPLGVLFACVLTSVSLVFLLGAKYFWIPSILSCYLILTKYGKQGFDE</sequence>